<evidence type="ECO:0000256" key="1">
    <source>
        <dbReference type="ARBA" id="ARBA00010755"/>
    </source>
</evidence>
<keyword evidence="4" id="KW-1185">Reference proteome</keyword>
<comment type="caution">
    <text evidence="3">The sequence shown here is derived from an EMBL/GenBank/DDBJ whole genome shotgun (WGS) entry which is preliminary data.</text>
</comment>
<dbReference type="Pfam" id="PF14698">
    <property type="entry name" value="ASL_C2"/>
    <property type="match status" value="1"/>
</dbReference>
<dbReference type="Proteomes" id="UP001159641">
    <property type="component" value="Unassembled WGS sequence"/>
</dbReference>
<dbReference type="InterPro" id="IPR009049">
    <property type="entry name" value="Argininosuccinate_lyase"/>
</dbReference>
<dbReference type="Gene3D" id="1.20.200.10">
    <property type="entry name" value="Fumarase/aspartase (Central domain)"/>
    <property type="match status" value="1"/>
</dbReference>
<dbReference type="Gene3D" id="1.10.40.30">
    <property type="entry name" value="Fumarase/aspartase (C-terminal domain)"/>
    <property type="match status" value="1"/>
</dbReference>
<dbReference type="FunFam" id="1.10.40.30:FF:000001">
    <property type="entry name" value="Argininosuccinate lyase"/>
    <property type="match status" value="1"/>
</dbReference>
<dbReference type="PANTHER" id="PTHR43814:SF1">
    <property type="entry name" value="ARGININOSUCCINATE LYASE"/>
    <property type="match status" value="1"/>
</dbReference>
<feature type="domain" description="Argininosuccinate lyase C-terminal" evidence="2">
    <location>
        <begin position="20"/>
        <end position="87"/>
    </location>
</feature>
<protein>
    <recommendedName>
        <fullName evidence="2">Argininosuccinate lyase C-terminal domain-containing protein</fullName>
    </recommendedName>
</protein>
<sequence length="134" mass="14868">MACCPQIHRENMARALSPDMLATDLAYYLVRKGMPFRQAHEASGKAVFMAETKGVALNQLSLQELQTISPLFSGDVSHVWDYGHSVEQYAALGGTARSSVDWQIGQTIRVLYPLRGMVYLVVKSVVRLACDARH</sequence>
<dbReference type="InterPro" id="IPR008948">
    <property type="entry name" value="L-Aspartase-like"/>
</dbReference>
<dbReference type="EMBL" id="JAIQCJ010000020">
    <property type="protein sequence ID" value="KAJ8798731.1"/>
    <property type="molecule type" value="Genomic_DNA"/>
</dbReference>
<reference evidence="3 4" key="1">
    <citation type="submission" date="2022-11" db="EMBL/GenBank/DDBJ databases">
        <title>Whole genome sequence of Eschrichtius robustus ER-17-0199.</title>
        <authorList>
            <person name="Bruniche-Olsen A."/>
            <person name="Black A.N."/>
            <person name="Fields C.J."/>
            <person name="Walden K."/>
            <person name="Dewoody J.A."/>
        </authorList>
    </citation>
    <scope>NUCLEOTIDE SEQUENCE [LARGE SCALE GENOMIC DNA]</scope>
    <source>
        <strain evidence="3">ER-17-0199</strain>
        <tissue evidence="3">Blubber</tissue>
    </source>
</reference>
<comment type="similarity">
    <text evidence="1">Belongs to the lyase 1 family. Argininosuccinate lyase subfamily.</text>
</comment>
<evidence type="ECO:0000259" key="2">
    <source>
        <dbReference type="Pfam" id="PF14698"/>
    </source>
</evidence>
<dbReference type="InterPro" id="IPR029419">
    <property type="entry name" value="Arg_succ_lyase_C"/>
</dbReference>
<organism evidence="3 4">
    <name type="scientific">Eschrichtius robustus</name>
    <name type="common">California gray whale</name>
    <name type="synonym">Eschrichtius gibbosus</name>
    <dbReference type="NCBI Taxonomy" id="9764"/>
    <lineage>
        <taxon>Eukaryota</taxon>
        <taxon>Metazoa</taxon>
        <taxon>Chordata</taxon>
        <taxon>Craniata</taxon>
        <taxon>Vertebrata</taxon>
        <taxon>Euteleostomi</taxon>
        <taxon>Mammalia</taxon>
        <taxon>Eutheria</taxon>
        <taxon>Laurasiatheria</taxon>
        <taxon>Artiodactyla</taxon>
        <taxon>Whippomorpha</taxon>
        <taxon>Cetacea</taxon>
        <taxon>Mysticeti</taxon>
        <taxon>Eschrichtiidae</taxon>
        <taxon>Eschrichtius</taxon>
    </lineage>
</organism>
<dbReference type="GO" id="GO:0042450">
    <property type="term" value="P:L-arginine biosynthetic process via ornithine"/>
    <property type="evidence" value="ECO:0007669"/>
    <property type="project" value="InterPro"/>
</dbReference>
<dbReference type="GO" id="GO:0005829">
    <property type="term" value="C:cytosol"/>
    <property type="evidence" value="ECO:0007669"/>
    <property type="project" value="TreeGrafter"/>
</dbReference>
<dbReference type="SUPFAM" id="SSF48557">
    <property type="entry name" value="L-aspartase-like"/>
    <property type="match status" value="1"/>
</dbReference>
<accession>A0AB34I126</accession>
<dbReference type="PANTHER" id="PTHR43814">
    <property type="entry name" value="ARGININOSUCCINATE LYASE"/>
    <property type="match status" value="1"/>
</dbReference>
<gene>
    <name evidence="3" type="ORF">J1605_016534</name>
</gene>
<evidence type="ECO:0000313" key="3">
    <source>
        <dbReference type="EMBL" id="KAJ8798731.1"/>
    </source>
</evidence>
<name>A0AB34I126_ESCRO</name>
<dbReference type="GO" id="GO:0004056">
    <property type="term" value="F:argininosuccinate lyase activity"/>
    <property type="evidence" value="ECO:0007669"/>
    <property type="project" value="InterPro"/>
</dbReference>
<dbReference type="AlphaFoldDB" id="A0AB34I126"/>
<proteinExistence type="inferred from homology"/>
<evidence type="ECO:0000313" key="4">
    <source>
        <dbReference type="Proteomes" id="UP001159641"/>
    </source>
</evidence>